<dbReference type="InterPro" id="IPR051043">
    <property type="entry name" value="Sulfatase_Mod_Factor_Kinase"/>
</dbReference>
<gene>
    <name evidence="2" type="ORF">KC729_15340</name>
</gene>
<accession>A0A956M0S3</accession>
<dbReference type="InterPro" id="IPR005532">
    <property type="entry name" value="SUMF_dom"/>
</dbReference>
<feature type="domain" description="Sulfatase-modifying factor enzyme-like" evidence="1">
    <location>
        <begin position="42"/>
        <end position="292"/>
    </location>
</feature>
<reference evidence="2" key="1">
    <citation type="submission" date="2020-04" db="EMBL/GenBank/DDBJ databases">
        <authorList>
            <person name="Zhang T."/>
        </authorList>
    </citation>
    <scope>NUCLEOTIDE SEQUENCE</scope>
    <source>
        <strain evidence="2">HKST-UBA01</strain>
    </source>
</reference>
<sequence length="311" mass="34289">LVPLGPDPETGFWEFAHLQTGEPARRDSDGRLAINAETGLVLVLLPGGSFTMGAHSDVSPARPNYDPFSLLGEHPDHVVTLEPFFLSKYEMTLGQWLRITYDDPATGGRTEDGRTVDFDLRTPVDYVPWTDADLWLRRIGLCLPTEAQWEYAARGGTHSIYWTGDSMASLEGAANLSDESVLSDEKSRTWMRVPWNDGFSDVAPVGSFAPNPFGLYDVLGNVWEMVADPLLGYDHPVRDGDGLRLPLADDRTRLRILRGGGINVEGKGSRLARRIAVSSGSGGNYNGFRPARRIRAATESERSERTADRAR</sequence>
<dbReference type="Pfam" id="PF03781">
    <property type="entry name" value="FGE-sulfatase"/>
    <property type="match status" value="1"/>
</dbReference>
<dbReference type="GO" id="GO:0120147">
    <property type="term" value="F:formylglycine-generating oxidase activity"/>
    <property type="evidence" value="ECO:0007669"/>
    <property type="project" value="TreeGrafter"/>
</dbReference>
<dbReference type="EMBL" id="JAGQHR010000561">
    <property type="protein sequence ID" value="MCA9729064.1"/>
    <property type="molecule type" value="Genomic_DNA"/>
</dbReference>
<dbReference type="SUPFAM" id="SSF56436">
    <property type="entry name" value="C-type lectin-like"/>
    <property type="match status" value="1"/>
</dbReference>
<organism evidence="2 3">
    <name type="scientific">Eiseniibacteriota bacterium</name>
    <dbReference type="NCBI Taxonomy" id="2212470"/>
    <lineage>
        <taxon>Bacteria</taxon>
        <taxon>Candidatus Eiseniibacteriota</taxon>
    </lineage>
</organism>
<dbReference type="InterPro" id="IPR016187">
    <property type="entry name" value="CTDL_fold"/>
</dbReference>
<name>A0A956M0S3_UNCEI</name>
<evidence type="ECO:0000259" key="1">
    <source>
        <dbReference type="Pfam" id="PF03781"/>
    </source>
</evidence>
<dbReference type="PANTHER" id="PTHR23150:SF19">
    <property type="entry name" value="FORMYLGLYCINE-GENERATING ENZYME"/>
    <property type="match status" value="1"/>
</dbReference>
<dbReference type="AlphaFoldDB" id="A0A956M0S3"/>
<proteinExistence type="predicted"/>
<protein>
    <submittedName>
        <fullName evidence="2">Formylglycine-generating enzyme family protein</fullName>
    </submittedName>
</protein>
<evidence type="ECO:0000313" key="2">
    <source>
        <dbReference type="EMBL" id="MCA9729064.1"/>
    </source>
</evidence>
<dbReference type="Gene3D" id="3.90.1580.10">
    <property type="entry name" value="paralog of FGE (formylglycine-generating enzyme)"/>
    <property type="match status" value="1"/>
</dbReference>
<dbReference type="Proteomes" id="UP000697710">
    <property type="component" value="Unassembled WGS sequence"/>
</dbReference>
<evidence type="ECO:0000313" key="3">
    <source>
        <dbReference type="Proteomes" id="UP000697710"/>
    </source>
</evidence>
<reference evidence="2" key="2">
    <citation type="journal article" date="2021" name="Microbiome">
        <title>Successional dynamics and alternative stable states in a saline activated sludge microbial community over 9 years.</title>
        <authorList>
            <person name="Wang Y."/>
            <person name="Ye J."/>
            <person name="Ju F."/>
            <person name="Liu L."/>
            <person name="Boyd J.A."/>
            <person name="Deng Y."/>
            <person name="Parks D.H."/>
            <person name="Jiang X."/>
            <person name="Yin X."/>
            <person name="Woodcroft B.J."/>
            <person name="Tyson G.W."/>
            <person name="Hugenholtz P."/>
            <person name="Polz M.F."/>
            <person name="Zhang T."/>
        </authorList>
    </citation>
    <scope>NUCLEOTIDE SEQUENCE</scope>
    <source>
        <strain evidence="2">HKST-UBA01</strain>
    </source>
</reference>
<dbReference type="PANTHER" id="PTHR23150">
    <property type="entry name" value="SULFATASE MODIFYING FACTOR 1, 2"/>
    <property type="match status" value="1"/>
</dbReference>
<comment type="caution">
    <text evidence="2">The sequence shown here is derived from an EMBL/GenBank/DDBJ whole genome shotgun (WGS) entry which is preliminary data.</text>
</comment>
<feature type="non-terminal residue" evidence="2">
    <location>
        <position position="1"/>
    </location>
</feature>
<dbReference type="InterPro" id="IPR042095">
    <property type="entry name" value="SUMF_sf"/>
</dbReference>